<reference evidence="16" key="2">
    <citation type="submission" date="2025-08" db="UniProtKB">
        <authorList>
            <consortium name="Ensembl"/>
        </authorList>
    </citation>
    <scope>IDENTIFICATION</scope>
</reference>
<evidence type="ECO:0000256" key="6">
    <source>
        <dbReference type="ARBA" id="ARBA00053295"/>
    </source>
</evidence>
<dbReference type="GO" id="GO:0008233">
    <property type="term" value="F:peptidase activity"/>
    <property type="evidence" value="ECO:0007669"/>
    <property type="project" value="UniProtKB-KW"/>
</dbReference>
<evidence type="ECO:0000256" key="2">
    <source>
        <dbReference type="ARBA" id="ARBA00022670"/>
    </source>
</evidence>
<dbReference type="FunFam" id="3.60.20.30:FF:000003">
    <property type="entry name" value="N(4)-(Beta-N-acetylglucosaminyl)-L-asparaginase isoform X1"/>
    <property type="match status" value="1"/>
</dbReference>
<dbReference type="PANTHER" id="PTHR10188:SF6">
    <property type="entry name" value="N(4)-(BETA-N-ACETYLGLUCOSAMINYL)-L-ASPARAGINASE"/>
    <property type="match status" value="1"/>
</dbReference>
<feature type="site" description="Cleavage; by autolysis" evidence="15">
    <location>
        <begin position="207"/>
        <end position="208"/>
    </location>
</feature>
<dbReference type="Gene3D" id="3.60.20.30">
    <property type="entry name" value="(Glycosyl)asparaginase"/>
    <property type="match status" value="1"/>
</dbReference>
<dbReference type="eggNOG" id="KOG1593">
    <property type="taxonomic scope" value="Eukaryota"/>
</dbReference>
<feature type="binding site" evidence="14">
    <location>
        <begin position="262"/>
        <end position="265"/>
    </location>
    <ligand>
        <name>substrate</name>
    </ligand>
</feature>
<dbReference type="Bgee" id="ENSLOCG00000013645">
    <property type="expression patterns" value="Expressed in ovary and 13 other cell types or tissues"/>
</dbReference>
<organism evidence="16 17">
    <name type="scientific">Lepisosteus oculatus</name>
    <name type="common">Spotted gar</name>
    <dbReference type="NCBI Taxonomy" id="7918"/>
    <lineage>
        <taxon>Eukaryota</taxon>
        <taxon>Metazoa</taxon>
        <taxon>Chordata</taxon>
        <taxon>Craniata</taxon>
        <taxon>Vertebrata</taxon>
        <taxon>Euteleostomi</taxon>
        <taxon>Actinopterygii</taxon>
        <taxon>Neopterygii</taxon>
        <taxon>Holostei</taxon>
        <taxon>Semionotiformes</taxon>
        <taxon>Lepisosteidae</taxon>
        <taxon>Lepisosteus</taxon>
    </lineage>
</organism>
<feature type="binding site" evidence="14">
    <location>
        <begin position="239"/>
        <end position="242"/>
    </location>
    <ligand>
        <name>substrate</name>
    </ligand>
</feature>
<evidence type="ECO:0000313" key="17">
    <source>
        <dbReference type="Proteomes" id="UP000018468"/>
    </source>
</evidence>
<keyword evidence="3" id="KW-0378">Hydrolase</keyword>
<dbReference type="HOGENOM" id="CLU_021603_0_0_1"/>
<evidence type="ECO:0000256" key="11">
    <source>
        <dbReference type="ARBA" id="ARBA00079301"/>
    </source>
</evidence>
<evidence type="ECO:0000256" key="15">
    <source>
        <dbReference type="PIRSR" id="PIRSR600246-3"/>
    </source>
</evidence>
<dbReference type="GO" id="GO:0005764">
    <property type="term" value="C:lysosome"/>
    <property type="evidence" value="ECO:0000318"/>
    <property type="project" value="GO_Central"/>
</dbReference>
<evidence type="ECO:0000256" key="13">
    <source>
        <dbReference type="PIRSR" id="PIRSR600246-1"/>
    </source>
</evidence>
<dbReference type="GO" id="GO:0006508">
    <property type="term" value="P:proteolysis"/>
    <property type="evidence" value="ECO:0007669"/>
    <property type="project" value="UniProtKB-KW"/>
</dbReference>
<dbReference type="PANTHER" id="PTHR10188">
    <property type="entry name" value="L-ASPARAGINASE"/>
    <property type="match status" value="1"/>
</dbReference>
<dbReference type="EC" id="3.5.1.26" evidence="7"/>
<comment type="similarity">
    <text evidence="1">Belongs to the Ntn-hydrolase family.</text>
</comment>
<sequence length="351" mass="37595">STVIHKLKILQRLCVLNTASQVSVSQAVLPLVINTWSFKRLALKAWSVLRSGGSAVDAVVKGCAECEVYQCDGSVGYGGNPDETGETTLDAMIMNGDTMEVGAVGDLRRIRNAIGVARAVMEHTRHTFLVGESASIFAENMGFTAGDLTTNESFSIHRQWLNGNCQLNYRKKQNVSPPASKSCGPYKPSARFQDERKDRHIDIHIHDTIGMIVINQKGHVAAGTSTNGARHKIPGCRSRVGDSPIAGAGAYADSTVGGAVATGNGDIMMRFLPSFFAVELMRQGMNPATACETAIARIKEHVPCFFGALICANATGGYGAACNKVQGFSQFPFMIYNSELNSAVQKVVDCI</sequence>
<evidence type="ECO:0000256" key="9">
    <source>
        <dbReference type="ARBA" id="ARBA00071391"/>
    </source>
</evidence>
<protein>
    <recommendedName>
        <fullName evidence="8">N(4)-(Beta-N-acetylglucosaminyl)-L-asparaginase</fullName>
        <ecNumber evidence="7">3.5.1.26</ecNumber>
    </recommendedName>
    <alternativeName>
        <fullName evidence="11">Aspartylglucosaminidase</fullName>
    </alternativeName>
    <alternativeName>
        <fullName evidence="10">Glycosylasparaginase</fullName>
    </alternativeName>
    <alternativeName>
        <fullName evidence="9">N(4)-(beta-N-acetylglucosaminyl)-L-asparaginase</fullName>
    </alternativeName>
    <alternativeName>
        <fullName evidence="12">N4-(N-acetyl-beta-glucosaminyl)-L-asparagine amidase</fullName>
    </alternativeName>
</protein>
<dbReference type="OMA" id="YKPIINI"/>
<evidence type="ECO:0000256" key="8">
    <source>
        <dbReference type="ARBA" id="ARBA00067727"/>
    </source>
</evidence>
<dbReference type="GO" id="GO:0003948">
    <property type="term" value="F:N4-(beta-N-acetylglucosaminyl)-L-asparaginase activity"/>
    <property type="evidence" value="ECO:0000318"/>
    <property type="project" value="GO_Central"/>
</dbReference>
<evidence type="ECO:0000256" key="7">
    <source>
        <dbReference type="ARBA" id="ARBA00066729"/>
    </source>
</evidence>
<evidence type="ECO:0000256" key="4">
    <source>
        <dbReference type="ARBA" id="ARBA00022813"/>
    </source>
</evidence>
<dbReference type="CDD" id="cd04513">
    <property type="entry name" value="Glycosylasparaginase"/>
    <property type="match status" value="1"/>
</dbReference>
<evidence type="ECO:0000256" key="12">
    <source>
        <dbReference type="ARBA" id="ARBA00080645"/>
    </source>
</evidence>
<keyword evidence="17" id="KW-1185">Reference proteome</keyword>
<accession>W5N865</accession>
<keyword evidence="2" id="KW-0645">Protease</keyword>
<dbReference type="Proteomes" id="UP000018468">
    <property type="component" value="Linkage group LG4"/>
</dbReference>
<evidence type="ECO:0000313" key="16">
    <source>
        <dbReference type="Ensembl" id="ENSLOCP00000016824.1"/>
    </source>
</evidence>
<dbReference type="InterPro" id="IPR000246">
    <property type="entry name" value="Peptidase_T2"/>
</dbReference>
<reference evidence="17" key="1">
    <citation type="submission" date="2011-12" db="EMBL/GenBank/DDBJ databases">
        <title>The Draft Genome of Lepisosteus oculatus.</title>
        <authorList>
            <consortium name="The Broad Institute Genome Assembly &amp; Analysis Group"/>
            <consortium name="Computational R&amp;D Group"/>
            <consortium name="and Sequencing Platform"/>
            <person name="Di Palma F."/>
            <person name="Alfoldi J."/>
            <person name="Johnson J."/>
            <person name="Berlin A."/>
            <person name="Gnerre S."/>
            <person name="Jaffe D."/>
            <person name="MacCallum I."/>
            <person name="Young S."/>
            <person name="Walker B.J."/>
            <person name="Lander E.S."/>
            <person name="Lindblad-Toh K."/>
        </authorList>
    </citation>
    <scope>NUCLEOTIDE SEQUENCE [LARGE SCALE GENOMIC DNA]</scope>
</reference>
<dbReference type="InParanoid" id="W5N865"/>
<evidence type="ECO:0000256" key="5">
    <source>
        <dbReference type="ARBA" id="ARBA00050421"/>
    </source>
</evidence>
<feature type="active site" description="Nucleophile" evidence="13">
    <location>
        <position position="208"/>
    </location>
</feature>
<dbReference type="AlphaFoldDB" id="W5N865"/>
<comment type="function">
    <text evidence="6">Cleaves the GlcNAc-Asn bond which joins oligosaccharides to the peptide of asparagine-linked glycoproteins.</text>
</comment>
<keyword evidence="4" id="KW-0068">Autocatalytic cleavage</keyword>
<dbReference type="Pfam" id="PF01112">
    <property type="entry name" value="Asparaginase_2"/>
    <property type="match status" value="1"/>
</dbReference>
<proteinExistence type="inferred from homology"/>
<evidence type="ECO:0000256" key="3">
    <source>
        <dbReference type="ARBA" id="ARBA00022801"/>
    </source>
</evidence>
<dbReference type="EMBL" id="AHAT01002114">
    <property type="status" value="NOT_ANNOTATED_CDS"/>
    <property type="molecule type" value="Genomic_DNA"/>
</dbReference>
<dbReference type="GO" id="GO:0005737">
    <property type="term" value="C:cytoplasm"/>
    <property type="evidence" value="ECO:0000318"/>
    <property type="project" value="GO_Central"/>
</dbReference>
<dbReference type="EMBL" id="AHAT01002115">
    <property type="status" value="NOT_ANNOTATED_CDS"/>
    <property type="molecule type" value="Genomic_DNA"/>
</dbReference>
<evidence type="ECO:0000256" key="1">
    <source>
        <dbReference type="ARBA" id="ARBA00010872"/>
    </source>
</evidence>
<evidence type="ECO:0000256" key="14">
    <source>
        <dbReference type="PIRSR" id="PIRSR600246-2"/>
    </source>
</evidence>
<dbReference type="SUPFAM" id="SSF56235">
    <property type="entry name" value="N-terminal nucleophile aminohydrolases (Ntn hydrolases)"/>
    <property type="match status" value="1"/>
</dbReference>
<reference evidence="16" key="3">
    <citation type="submission" date="2025-09" db="UniProtKB">
        <authorList>
            <consortium name="Ensembl"/>
        </authorList>
    </citation>
    <scope>IDENTIFICATION</scope>
</reference>
<dbReference type="Ensembl" id="ENSLOCT00000016854.1">
    <property type="protein sequence ID" value="ENSLOCP00000016824.1"/>
    <property type="gene ID" value="ENSLOCG00000013645.1"/>
</dbReference>
<dbReference type="STRING" id="7918.ENSLOCP00000016824"/>
<comment type="catalytic activity">
    <reaction evidence="5">
        <text>N(4)-(beta-N-acetyl-D-glucosaminyl)-L-asparagine + H2O = N-acetyl-beta-D-glucosaminylamine + L-aspartate + H(+)</text>
        <dbReference type="Rhea" id="RHEA:11544"/>
        <dbReference type="ChEBI" id="CHEBI:15377"/>
        <dbReference type="ChEBI" id="CHEBI:15378"/>
        <dbReference type="ChEBI" id="CHEBI:15947"/>
        <dbReference type="ChEBI" id="CHEBI:29991"/>
        <dbReference type="ChEBI" id="CHEBI:58080"/>
        <dbReference type="EC" id="3.5.1.26"/>
    </reaction>
</comment>
<dbReference type="InterPro" id="IPR029055">
    <property type="entry name" value="Ntn_hydrolases_N"/>
</dbReference>
<name>W5N865_LEPOC</name>
<evidence type="ECO:0000256" key="10">
    <source>
        <dbReference type="ARBA" id="ARBA00078726"/>
    </source>
</evidence>
<dbReference type="GeneTree" id="ENSGT00950000183045"/>